<keyword evidence="1" id="KW-0812">Transmembrane</keyword>
<gene>
    <name evidence="2" type="ORF">SAMN04487884_11488</name>
</gene>
<dbReference type="AlphaFoldDB" id="A0A1H9TDB0"/>
<protein>
    <submittedName>
        <fullName evidence="2">Uncharacterized membrane protein</fullName>
    </submittedName>
</protein>
<dbReference type="EMBL" id="FOGJ01000014">
    <property type="protein sequence ID" value="SER95182.1"/>
    <property type="molecule type" value="Genomic_DNA"/>
</dbReference>
<feature type="transmembrane region" description="Helical" evidence="1">
    <location>
        <begin position="56"/>
        <end position="77"/>
    </location>
</feature>
<dbReference type="Pfam" id="PF06695">
    <property type="entry name" value="Sm_multidrug_ex"/>
    <property type="match status" value="1"/>
</dbReference>
<keyword evidence="1" id="KW-1133">Transmembrane helix</keyword>
<keyword evidence="1" id="KW-0472">Membrane</keyword>
<reference evidence="2 3" key="1">
    <citation type="submission" date="2016-10" db="EMBL/GenBank/DDBJ databases">
        <authorList>
            <person name="de Groot N.N."/>
        </authorList>
    </citation>
    <scope>NUCLEOTIDE SEQUENCE [LARGE SCALE GENOMIC DNA]</scope>
    <source>
        <strain evidence="2 3">AR40</strain>
    </source>
</reference>
<dbReference type="PANTHER" id="PTHR36007:SF2">
    <property type="entry name" value="TRANSPORT PROTEIN-RELATED"/>
    <property type="match status" value="1"/>
</dbReference>
<organism evidence="2 3">
    <name type="scientific">Butyrivibrio fibrisolvens</name>
    <dbReference type="NCBI Taxonomy" id="831"/>
    <lineage>
        <taxon>Bacteria</taxon>
        <taxon>Bacillati</taxon>
        <taxon>Bacillota</taxon>
        <taxon>Clostridia</taxon>
        <taxon>Lachnospirales</taxon>
        <taxon>Lachnospiraceae</taxon>
        <taxon>Butyrivibrio</taxon>
    </lineage>
</organism>
<dbReference type="PANTHER" id="PTHR36007">
    <property type="entry name" value="TRANSPORT PROTEIN-RELATED"/>
    <property type="match status" value="1"/>
</dbReference>
<feature type="transmembrane region" description="Helical" evidence="1">
    <location>
        <begin position="12"/>
        <end position="36"/>
    </location>
</feature>
<feature type="transmembrane region" description="Helical" evidence="1">
    <location>
        <begin position="112"/>
        <end position="130"/>
    </location>
</feature>
<feature type="transmembrane region" description="Helical" evidence="1">
    <location>
        <begin position="150"/>
        <end position="176"/>
    </location>
</feature>
<dbReference type="InterPro" id="IPR009577">
    <property type="entry name" value="Sm_multidrug_ex"/>
</dbReference>
<proteinExistence type="predicted"/>
<evidence type="ECO:0000313" key="2">
    <source>
        <dbReference type="EMBL" id="SER95182.1"/>
    </source>
</evidence>
<dbReference type="eggNOG" id="COG2426">
    <property type="taxonomic scope" value="Bacteria"/>
</dbReference>
<dbReference type="Proteomes" id="UP000182584">
    <property type="component" value="Unassembled WGS sequence"/>
</dbReference>
<evidence type="ECO:0000256" key="1">
    <source>
        <dbReference type="SAM" id="Phobius"/>
    </source>
</evidence>
<accession>A0A1H9TDB0</accession>
<evidence type="ECO:0000313" key="3">
    <source>
        <dbReference type="Proteomes" id="UP000182584"/>
    </source>
</evidence>
<name>A0A1H9TDB0_BUTFI</name>
<sequence>MGHAIVEMFQNAPMWVMYLVIFIVSMLPLIELRGAIPIAYLFDAVLAKSGLSLNMPLTYVLIIIGNMLPVPFIFFFARKVLEWGADKPVIGKFFTFCLEKGHKGGEKLKAKAGNGLLVALLLFVGIPVPGTGAWTGTLAASILDMDFKSSVIACILGVLLAGIIMSVVSLLLGVALI</sequence>